<accession>A0AAV4I1F4</accession>
<dbReference type="Proteomes" id="UP000762676">
    <property type="component" value="Unassembled WGS sequence"/>
</dbReference>
<evidence type="ECO:0000313" key="2">
    <source>
        <dbReference type="EMBL" id="GFS03398.1"/>
    </source>
</evidence>
<feature type="compositionally biased region" description="Basic and acidic residues" evidence="1">
    <location>
        <begin position="28"/>
        <end position="41"/>
    </location>
</feature>
<organism evidence="2 3">
    <name type="scientific">Elysia marginata</name>
    <dbReference type="NCBI Taxonomy" id="1093978"/>
    <lineage>
        <taxon>Eukaryota</taxon>
        <taxon>Metazoa</taxon>
        <taxon>Spiralia</taxon>
        <taxon>Lophotrochozoa</taxon>
        <taxon>Mollusca</taxon>
        <taxon>Gastropoda</taxon>
        <taxon>Heterobranchia</taxon>
        <taxon>Euthyneura</taxon>
        <taxon>Panpulmonata</taxon>
        <taxon>Sacoglossa</taxon>
        <taxon>Placobranchoidea</taxon>
        <taxon>Plakobranchidae</taxon>
        <taxon>Elysia</taxon>
    </lineage>
</organism>
<comment type="caution">
    <text evidence="2">The sequence shown here is derived from an EMBL/GenBank/DDBJ whole genome shotgun (WGS) entry which is preliminary data.</text>
</comment>
<gene>
    <name evidence="2" type="ORF">ElyMa_004630800</name>
</gene>
<keyword evidence="3" id="KW-1185">Reference proteome</keyword>
<sequence>MERKKWTDIIKEKYTRLKRYPTNQKKNALRDRYKSPDDKKQTRGTVGREVASGSIGEMDKEIIHGMDQSICWGAKEDNPGVVCHLSQVFSPGLDGVHGPRSGSGDGKLTILGAGDIDKADLTPRSVSPYLQKPQLRIFECYDIQYSVIFVVVIVDGNDEDCERWRCSSG</sequence>
<dbReference type="AlphaFoldDB" id="A0AAV4I1F4"/>
<evidence type="ECO:0000256" key="1">
    <source>
        <dbReference type="SAM" id="MobiDB-lite"/>
    </source>
</evidence>
<proteinExistence type="predicted"/>
<feature type="region of interest" description="Disordered" evidence="1">
    <location>
        <begin position="20"/>
        <end position="51"/>
    </location>
</feature>
<reference evidence="2 3" key="1">
    <citation type="journal article" date="2021" name="Elife">
        <title>Chloroplast acquisition without the gene transfer in kleptoplastic sea slugs, Plakobranchus ocellatus.</title>
        <authorList>
            <person name="Maeda T."/>
            <person name="Takahashi S."/>
            <person name="Yoshida T."/>
            <person name="Shimamura S."/>
            <person name="Takaki Y."/>
            <person name="Nagai Y."/>
            <person name="Toyoda A."/>
            <person name="Suzuki Y."/>
            <person name="Arimoto A."/>
            <person name="Ishii H."/>
            <person name="Satoh N."/>
            <person name="Nishiyama T."/>
            <person name="Hasebe M."/>
            <person name="Maruyama T."/>
            <person name="Minagawa J."/>
            <person name="Obokata J."/>
            <person name="Shigenobu S."/>
        </authorList>
    </citation>
    <scope>NUCLEOTIDE SEQUENCE [LARGE SCALE GENOMIC DNA]</scope>
</reference>
<dbReference type="EMBL" id="BMAT01009294">
    <property type="protein sequence ID" value="GFS03398.1"/>
    <property type="molecule type" value="Genomic_DNA"/>
</dbReference>
<name>A0AAV4I1F4_9GAST</name>
<protein>
    <submittedName>
        <fullName evidence="2">Uncharacterized protein</fullName>
    </submittedName>
</protein>
<evidence type="ECO:0000313" key="3">
    <source>
        <dbReference type="Proteomes" id="UP000762676"/>
    </source>
</evidence>